<keyword evidence="4" id="KW-1133">Transmembrane helix</keyword>
<evidence type="ECO:0000256" key="8">
    <source>
        <dbReference type="ARBA" id="ARBA00023303"/>
    </source>
</evidence>
<keyword evidence="2" id="KW-0813">Transport</keyword>
<evidence type="ECO:0000256" key="7">
    <source>
        <dbReference type="ARBA" id="ARBA00023286"/>
    </source>
</evidence>
<reference evidence="11 12" key="1">
    <citation type="journal article" date="2019" name="Sci. Rep.">
        <title>Comparative genomics of chytrid fungi reveal insights into the obligate biotrophic and pathogenic lifestyle of Synchytrium endobioticum.</title>
        <authorList>
            <person name="van de Vossenberg B.T.L.H."/>
            <person name="Warris S."/>
            <person name="Nguyen H.D.T."/>
            <person name="van Gent-Pelzer M.P.E."/>
            <person name="Joly D.L."/>
            <person name="van de Geest H.C."/>
            <person name="Bonants P.J.M."/>
            <person name="Smith D.S."/>
            <person name="Levesque C.A."/>
            <person name="van der Lee T.A.J."/>
        </authorList>
    </citation>
    <scope>NUCLEOTIDE SEQUENCE [LARGE SCALE GENOMIC DNA]</scope>
    <source>
        <strain evidence="11 12">MB42</strain>
    </source>
</reference>
<evidence type="ECO:0000313" key="11">
    <source>
        <dbReference type="EMBL" id="TPX52880.1"/>
    </source>
</evidence>
<accession>A0A507DPR4</accession>
<keyword evidence="3" id="KW-0812">Transmembrane</keyword>
<dbReference type="Gene3D" id="2.60.120.10">
    <property type="entry name" value="Jelly Rolls"/>
    <property type="match status" value="1"/>
</dbReference>
<evidence type="ECO:0000256" key="1">
    <source>
        <dbReference type="ARBA" id="ARBA00004141"/>
    </source>
</evidence>
<feature type="region of interest" description="Disordered" evidence="9">
    <location>
        <begin position="16"/>
        <end position="39"/>
    </location>
</feature>
<dbReference type="GO" id="GO:0005221">
    <property type="term" value="F:intracellularly cyclic nucleotide-activated monoatomic cation channel activity"/>
    <property type="evidence" value="ECO:0007669"/>
    <property type="project" value="InterPro"/>
</dbReference>
<feature type="compositionally biased region" description="Low complexity" evidence="9">
    <location>
        <begin position="179"/>
        <end position="196"/>
    </location>
</feature>
<dbReference type="InterPro" id="IPR014710">
    <property type="entry name" value="RmlC-like_jellyroll"/>
</dbReference>
<dbReference type="GO" id="GO:0044877">
    <property type="term" value="F:protein-containing complex binding"/>
    <property type="evidence" value="ECO:0007669"/>
    <property type="project" value="TreeGrafter"/>
</dbReference>
<dbReference type="InterPro" id="IPR000595">
    <property type="entry name" value="cNMP-bd_dom"/>
</dbReference>
<evidence type="ECO:0000256" key="5">
    <source>
        <dbReference type="ARBA" id="ARBA00023065"/>
    </source>
</evidence>
<organism evidence="11 12">
    <name type="scientific">Synchytrium endobioticum</name>
    <dbReference type="NCBI Taxonomy" id="286115"/>
    <lineage>
        <taxon>Eukaryota</taxon>
        <taxon>Fungi</taxon>
        <taxon>Fungi incertae sedis</taxon>
        <taxon>Chytridiomycota</taxon>
        <taxon>Chytridiomycota incertae sedis</taxon>
        <taxon>Chytridiomycetes</taxon>
        <taxon>Synchytriales</taxon>
        <taxon>Synchytriaceae</taxon>
        <taxon>Synchytrium</taxon>
    </lineage>
</organism>
<dbReference type="PROSITE" id="PS00889">
    <property type="entry name" value="CNMP_BINDING_2"/>
    <property type="match status" value="1"/>
</dbReference>
<evidence type="ECO:0000313" key="12">
    <source>
        <dbReference type="Proteomes" id="UP000317494"/>
    </source>
</evidence>
<keyword evidence="7" id="KW-1071">Ligand-gated ion channel</keyword>
<dbReference type="SUPFAM" id="SSF51206">
    <property type="entry name" value="cAMP-binding domain-like"/>
    <property type="match status" value="1"/>
</dbReference>
<dbReference type="PROSITE" id="PS50042">
    <property type="entry name" value="CNMP_BINDING_3"/>
    <property type="match status" value="1"/>
</dbReference>
<dbReference type="InterPro" id="IPR018490">
    <property type="entry name" value="cNMP-bd_dom_sf"/>
</dbReference>
<protein>
    <recommendedName>
        <fullName evidence="10">Cyclic nucleotide-binding domain-containing protein</fullName>
    </recommendedName>
</protein>
<dbReference type="PANTHER" id="PTHR45638">
    <property type="entry name" value="CYCLIC NUCLEOTIDE-GATED CATION CHANNEL SUBUNIT A"/>
    <property type="match status" value="1"/>
</dbReference>
<evidence type="ECO:0000259" key="10">
    <source>
        <dbReference type="PROSITE" id="PS50042"/>
    </source>
</evidence>
<feature type="compositionally biased region" description="Low complexity" evidence="9">
    <location>
        <begin position="19"/>
        <end position="36"/>
    </location>
</feature>
<comment type="caution">
    <text evidence="11">The sequence shown here is derived from an EMBL/GenBank/DDBJ whole genome shotgun (WGS) entry which is preliminary data.</text>
</comment>
<evidence type="ECO:0000256" key="9">
    <source>
        <dbReference type="SAM" id="MobiDB-lite"/>
    </source>
</evidence>
<feature type="domain" description="Cyclic nucleotide-binding" evidence="10">
    <location>
        <begin position="373"/>
        <end position="479"/>
    </location>
</feature>
<keyword evidence="6" id="KW-0472">Membrane</keyword>
<gene>
    <name evidence="11" type="ORF">SeMB42_g01109</name>
</gene>
<dbReference type="Pfam" id="PF00027">
    <property type="entry name" value="cNMP_binding"/>
    <property type="match status" value="1"/>
</dbReference>
<dbReference type="Proteomes" id="UP000317494">
    <property type="component" value="Unassembled WGS sequence"/>
</dbReference>
<feature type="compositionally biased region" description="Polar residues" evidence="9">
    <location>
        <begin position="197"/>
        <end position="219"/>
    </location>
</feature>
<dbReference type="GO" id="GO:0016020">
    <property type="term" value="C:membrane"/>
    <property type="evidence" value="ECO:0007669"/>
    <property type="project" value="UniProtKB-SubCell"/>
</dbReference>
<proteinExistence type="predicted"/>
<evidence type="ECO:0000256" key="3">
    <source>
        <dbReference type="ARBA" id="ARBA00022692"/>
    </source>
</evidence>
<dbReference type="AlphaFoldDB" id="A0A507DPR4"/>
<feature type="region of interest" description="Disordered" evidence="9">
    <location>
        <begin position="172"/>
        <end position="267"/>
    </location>
</feature>
<name>A0A507DPR4_9FUNG</name>
<sequence>MWDVFLWARIPQHGASDASRIPTSTPLPSTTRSRSNTLREPKTSRVFLVFPRLHSRGASASSASEGPAAPAVPIDKAAAAATKESVPLVPAVADDSVKAVLYGPASCEPPRLPVAEPSYATLLVALGVSGRRLSEIEKEAASRRGSAETAFMVADEHFGSLSDLQRDTYMSLGIPLPSPSRSRSSATRSKTAASITDSQPSAFLANDTTAIPASSSIGDNVSRRRWSMPTAPPPPPTASPNSLNSSNNSVAFQLPPPSSTATTPLPETVPAQTYKKCFSTGSMDPNALLQYNSNAIKKPSAPLRSILRNANSRPVPPSTYRGPRIHADLGRSYTSQRCSLNIVDDDRAVSGATNPCSATMEDVLSDSPEFETQLQKTMTHVEYQPGQLIIRKHEIGKEMYFLSKGSVEVLSSDGNTRYSVITAKSFFGELGVLCDAPRTASIRALDSCQCMVLTRRSLEALLQDYPAIAVRFREAAARRVAEVNVKRASSRRVTFSSLLEEVAED</sequence>
<evidence type="ECO:0000256" key="2">
    <source>
        <dbReference type="ARBA" id="ARBA00022448"/>
    </source>
</evidence>
<dbReference type="InterPro" id="IPR018488">
    <property type="entry name" value="cNMP-bd_CS"/>
</dbReference>
<evidence type="ECO:0000256" key="6">
    <source>
        <dbReference type="ARBA" id="ARBA00023136"/>
    </source>
</evidence>
<keyword evidence="5" id="KW-0406">Ion transport</keyword>
<evidence type="ECO:0000256" key="4">
    <source>
        <dbReference type="ARBA" id="ARBA00022989"/>
    </source>
</evidence>
<dbReference type="STRING" id="286115.A0A507DPR4"/>
<dbReference type="PANTHER" id="PTHR45638:SF11">
    <property type="entry name" value="CYCLIC NUCLEOTIDE-GATED CATION CHANNEL SUBUNIT A"/>
    <property type="match status" value="1"/>
</dbReference>
<keyword evidence="8" id="KW-0407">Ion channel</keyword>
<comment type="subcellular location">
    <subcellularLocation>
        <location evidence="1">Membrane</location>
        <topology evidence="1">Multi-pass membrane protein</topology>
    </subcellularLocation>
</comment>
<dbReference type="CDD" id="cd00038">
    <property type="entry name" value="CAP_ED"/>
    <property type="match status" value="1"/>
</dbReference>
<feature type="compositionally biased region" description="Low complexity" evidence="9">
    <location>
        <begin position="239"/>
        <end position="249"/>
    </location>
</feature>
<dbReference type="SMART" id="SM00100">
    <property type="entry name" value="cNMP"/>
    <property type="match status" value="1"/>
</dbReference>
<dbReference type="EMBL" id="QEAN01000026">
    <property type="protein sequence ID" value="TPX52880.1"/>
    <property type="molecule type" value="Genomic_DNA"/>
</dbReference>
<dbReference type="VEuPathDB" id="FungiDB:SeMB42_g01109"/>
<dbReference type="InterPro" id="IPR050866">
    <property type="entry name" value="CNG_cation_channel"/>
</dbReference>
<keyword evidence="12" id="KW-1185">Reference proteome</keyword>